<reference evidence="2" key="2">
    <citation type="journal article" date="2009" name="Genome Res.">
        <title>Comparative genomic analyses of the human fungal pathogens Coccidioides and their relatives.</title>
        <authorList>
            <person name="Sharpton T.J."/>
            <person name="Stajich J.E."/>
            <person name="Rounsley S.D."/>
            <person name="Gardner M.J."/>
            <person name="Wortman J.R."/>
            <person name="Jordar V.S."/>
            <person name="Maiti R."/>
            <person name="Kodira C.D."/>
            <person name="Neafsey D.E."/>
            <person name="Zeng Q."/>
            <person name="Hung C.-Y."/>
            <person name="McMahan C."/>
            <person name="Muszewska A."/>
            <person name="Grynberg M."/>
            <person name="Mandel M.A."/>
            <person name="Kellner E.M."/>
            <person name="Barker B.M."/>
            <person name="Galgiani J.N."/>
            <person name="Orbach M.J."/>
            <person name="Kirkland T.N."/>
            <person name="Cole G.T."/>
            <person name="Henn M.R."/>
            <person name="Birren B.W."/>
            <person name="Taylor J.W."/>
        </authorList>
    </citation>
    <scope>NUCLEOTIDE SEQUENCE [LARGE SCALE GENOMIC DNA]</scope>
    <source>
        <strain evidence="2">RMSCC 3488</strain>
    </source>
</reference>
<dbReference type="EMBL" id="DS268110">
    <property type="protein sequence ID" value="KMM67941.1"/>
    <property type="molecule type" value="Genomic_DNA"/>
</dbReference>
<gene>
    <name evidence="1" type="ORF">CPAG_04274</name>
</gene>
<protein>
    <submittedName>
        <fullName evidence="1">Uncharacterized protein</fullName>
    </submittedName>
</protein>
<accession>A0A0J6F4U6</accession>
<reference evidence="1 2" key="1">
    <citation type="submission" date="2007-06" db="EMBL/GenBank/DDBJ databases">
        <title>The Genome Sequence of Coccidioides posadasii RMSCC_3488.</title>
        <authorList>
            <consortium name="Coccidioides Genome Resources Consortium"/>
            <consortium name="The Broad Institute Genome Sequencing Platform"/>
            <person name="Henn M.R."/>
            <person name="Sykes S."/>
            <person name="Young S."/>
            <person name="Jaffe D."/>
            <person name="Berlin A."/>
            <person name="Alvarez P."/>
            <person name="Butler J."/>
            <person name="Gnerre S."/>
            <person name="Grabherr M."/>
            <person name="Mauceli E."/>
            <person name="Brockman W."/>
            <person name="Kodira C."/>
            <person name="Alvarado L."/>
            <person name="Zeng Q."/>
            <person name="Crawford M."/>
            <person name="Antoine C."/>
            <person name="Devon K."/>
            <person name="Galgiani J."/>
            <person name="Orsborn K."/>
            <person name="Lewis M.L."/>
            <person name="Nusbaum C."/>
            <person name="Galagan J."/>
            <person name="Birren B."/>
        </authorList>
    </citation>
    <scope>NUCLEOTIDE SEQUENCE [LARGE SCALE GENOMIC DNA]</scope>
    <source>
        <strain evidence="1 2">RMSCC 3488</strain>
    </source>
</reference>
<reference evidence="2" key="3">
    <citation type="journal article" date="2010" name="Genome Res.">
        <title>Population genomic sequencing of Coccidioides fungi reveals recent hybridization and transposon control.</title>
        <authorList>
            <person name="Neafsey D.E."/>
            <person name="Barker B.M."/>
            <person name="Sharpton T.J."/>
            <person name="Stajich J.E."/>
            <person name="Park D.J."/>
            <person name="Whiston E."/>
            <person name="Hung C.-Y."/>
            <person name="McMahan C."/>
            <person name="White J."/>
            <person name="Sykes S."/>
            <person name="Heiman D."/>
            <person name="Young S."/>
            <person name="Zeng Q."/>
            <person name="Abouelleil A."/>
            <person name="Aftuck L."/>
            <person name="Bessette D."/>
            <person name="Brown A."/>
            <person name="FitzGerald M."/>
            <person name="Lui A."/>
            <person name="Macdonald J.P."/>
            <person name="Priest M."/>
            <person name="Orbach M.J."/>
            <person name="Galgiani J.N."/>
            <person name="Kirkland T.N."/>
            <person name="Cole G.T."/>
            <person name="Birren B.W."/>
            <person name="Henn M.R."/>
            <person name="Taylor J.W."/>
            <person name="Rounsley S.D."/>
        </authorList>
    </citation>
    <scope>NUCLEOTIDE SEQUENCE [LARGE SCALE GENOMIC DNA]</scope>
    <source>
        <strain evidence="2">RMSCC 3488</strain>
    </source>
</reference>
<evidence type="ECO:0000313" key="1">
    <source>
        <dbReference type="EMBL" id="KMM67941.1"/>
    </source>
</evidence>
<dbReference type="Proteomes" id="UP000054567">
    <property type="component" value="Unassembled WGS sequence"/>
</dbReference>
<evidence type="ECO:0000313" key="2">
    <source>
        <dbReference type="Proteomes" id="UP000054567"/>
    </source>
</evidence>
<organism evidence="1 2">
    <name type="scientific">Coccidioides posadasii RMSCC 3488</name>
    <dbReference type="NCBI Taxonomy" id="454284"/>
    <lineage>
        <taxon>Eukaryota</taxon>
        <taxon>Fungi</taxon>
        <taxon>Dikarya</taxon>
        <taxon>Ascomycota</taxon>
        <taxon>Pezizomycotina</taxon>
        <taxon>Eurotiomycetes</taxon>
        <taxon>Eurotiomycetidae</taxon>
        <taxon>Onygenales</taxon>
        <taxon>Onygenaceae</taxon>
        <taxon>Coccidioides</taxon>
    </lineage>
</organism>
<dbReference type="AlphaFoldDB" id="A0A0J6F4U6"/>
<name>A0A0J6F4U6_COCPO</name>
<proteinExistence type="predicted"/>
<dbReference type="VEuPathDB" id="FungiDB:CPAG_04274"/>
<sequence length="331" mass="36666">MEKLKKAMSESMIRPKSNNGLLPLQPLNMKADEVDHLLRMLRFAIVDLAQKVYGNDTKSGKQPERASVKDPRVFSSSVAMWGNFDGSRRQSVSVYNSPYAPGFGFSQYAIKEYGLGPPRLAQKEHSAADFFAKLSQEDKEKVIQACGSVNASRKAAASTSIAPGLETSQVSGLDIPVTTTSMDPMNLDPHHLSAFDMTLHADSPASSFSRTAIHYQSPQDFSAQVEHESSLLPRHLQDHHDLFGDQQTNQRFWQRSVPWNDGDTQSHNDEPRPFFGPHLPPAGHDYLSSDMDFERGPGSLHSMDMAGFGFDGPDDLYPDPSPTTIFAYFVS</sequence>